<dbReference type="Gene3D" id="1.10.110.10">
    <property type="entry name" value="Plant lipid-transfer and hydrophobic proteins"/>
    <property type="match status" value="1"/>
</dbReference>
<evidence type="ECO:0000256" key="2">
    <source>
        <dbReference type="ARBA" id="ARBA00009748"/>
    </source>
</evidence>
<keyword evidence="5" id="KW-1015">Disulfide bond</keyword>
<evidence type="ECO:0000256" key="8">
    <source>
        <dbReference type="SAM" id="MobiDB-lite"/>
    </source>
</evidence>
<keyword evidence="3" id="KW-0336">GPI-anchor</keyword>
<dbReference type="Proteomes" id="UP001151287">
    <property type="component" value="Unassembled WGS sequence"/>
</dbReference>
<evidence type="ECO:0000313" key="11">
    <source>
        <dbReference type="EMBL" id="KAJ1701264.1"/>
    </source>
</evidence>
<accession>A0A9Q0HWK6</accession>
<dbReference type="FunFam" id="1.10.110.10:FF:000001">
    <property type="entry name" value="Bifunctional inhibitor/lipid-transfer protein/seed storage 2S albumin superfamily protein"/>
    <property type="match status" value="1"/>
</dbReference>
<dbReference type="AlphaFoldDB" id="A0A9Q0HWK6"/>
<dbReference type="CDD" id="cd00010">
    <property type="entry name" value="AAI_LTSS"/>
    <property type="match status" value="1"/>
</dbReference>
<reference evidence="11" key="1">
    <citation type="journal article" date="2022" name="Cell">
        <title>Repeat-based holocentromeres influence genome architecture and karyotype evolution.</title>
        <authorList>
            <person name="Hofstatter P.G."/>
            <person name="Thangavel G."/>
            <person name="Lux T."/>
            <person name="Neumann P."/>
            <person name="Vondrak T."/>
            <person name="Novak P."/>
            <person name="Zhang M."/>
            <person name="Costa L."/>
            <person name="Castellani M."/>
            <person name="Scott A."/>
            <person name="Toegelov H."/>
            <person name="Fuchs J."/>
            <person name="Mata-Sucre Y."/>
            <person name="Dias Y."/>
            <person name="Vanzela A.L.L."/>
            <person name="Huettel B."/>
            <person name="Almeida C.C.S."/>
            <person name="Simkova H."/>
            <person name="Souza G."/>
            <person name="Pedrosa-Harand A."/>
            <person name="Macas J."/>
            <person name="Mayer K.F.X."/>
            <person name="Houben A."/>
            <person name="Marques A."/>
        </authorList>
    </citation>
    <scope>NUCLEOTIDE SEQUENCE</scope>
    <source>
        <strain evidence="11">RhyBre1mFocal</strain>
    </source>
</reference>
<keyword evidence="4 9" id="KW-0732">Signal</keyword>
<dbReference type="OrthoDB" id="911994at2759"/>
<dbReference type="InterPro" id="IPR043325">
    <property type="entry name" value="LTSS"/>
</dbReference>
<dbReference type="InterPro" id="IPR036312">
    <property type="entry name" value="Bifun_inhib/LTP/seed_sf"/>
</dbReference>
<dbReference type="GO" id="GO:0008289">
    <property type="term" value="F:lipid binding"/>
    <property type="evidence" value="ECO:0007669"/>
    <property type="project" value="InterPro"/>
</dbReference>
<evidence type="ECO:0000256" key="7">
    <source>
        <dbReference type="ARBA" id="ARBA00023288"/>
    </source>
</evidence>
<dbReference type="InterPro" id="IPR000528">
    <property type="entry name" value="Plant_nsLTP"/>
</dbReference>
<evidence type="ECO:0000313" key="12">
    <source>
        <dbReference type="Proteomes" id="UP001151287"/>
    </source>
</evidence>
<comment type="caution">
    <text evidence="11">The sequence shown here is derived from an EMBL/GenBank/DDBJ whole genome shotgun (WGS) entry which is preliminary data.</text>
</comment>
<feature type="chain" id="PRO_5040182158" description="Bifunctional inhibitor/plant lipid transfer protein/seed storage helical domain-containing protein" evidence="9">
    <location>
        <begin position="26"/>
        <end position="201"/>
    </location>
</feature>
<dbReference type="GO" id="GO:0005886">
    <property type="term" value="C:plasma membrane"/>
    <property type="evidence" value="ECO:0007669"/>
    <property type="project" value="UniProtKB-SubCell"/>
</dbReference>
<evidence type="ECO:0000256" key="4">
    <source>
        <dbReference type="ARBA" id="ARBA00022729"/>
    </source>
</evidence>
<protein>
    <recommendedName>
        <fullName evidence="10">Bifunctional inhibitor/plant lipid transfer protein/seed storage helical domain-containing protein</fullName>
    </recommendedName>
</protein>
<dbReference type="SUPFAM" id="SSF47699">
    <property type="entry name" value="Bifunctional inhibitor/lipid-transfer protein/seed storage 2S albumin"/>
    <property type="match status" value="1"/>
</dbReference>
<evidence type="ECO:0000256" key="6">
    <source>
        <dbReference type="ARBA" id="ARBA00023180"/>
    </source>
</evidence>
<sequence length="201" mass="19680">MAQRTLAMGFLALAMLAMMFANSSAQSGCTTTIISMASCLGYISGNSSTPSSSCCSALSNVVQNNPKCLCAVLNGGASSLGVTINNTKALEMPAACKVQTPPVGECNKVNGAPAEAPAATPAAPAPKESTTPAAPAPKASETPATPSTPSTPSVPSVTPAGSGSKATPSTGTTSESSGVVKSGTVSFLFVAALASFTVFLV</sequence>
<keyword evidence="7" id="KW-0449">Lipoprotein</keyword>
<keyword evidence="6" id="KW-0325">Glycoprotein</keyword>
<dbReference type="InterPro" id="IPR016140">
    <property type="entry name" value="Bifunc_inhib/LTP/seed_store"/>
</dbReference>
<evidence type="ECO:0000256" key="9">
    <source>
        <dbReference type="SAM" id="SignalP"/>
    </source>
</evidence>
<feature type="signal peptide" evidence="9">
    <location>
        <begin position="1"/>
        <end position="25"/>
    </location>
</feature>
<comment type="subcellular location">
    <subcellularLocation>
        <location evidence="1">Cell membrane</location>
        <topology evidence="1">Lipid-anchor</topology>
        <topology evidence="1">GPI-anchor</topology>
    </subcellularLocation>
</comment>
<evidence type="ECO:0000256" key="3">
    <source>
        <dbReference type="ARBA" id="ARBA00022622"/>
    </source>
</evidence>
<keyword evidence="3" id="KW-0472">Membrane</keyword>
<evidence type="ECO:0000256" key="1">
    <source>
        <dbReference type="ARBA" id="ARBA00004609"/>
    </source>
</evidence>
<feature type="region of interest" description="Disordered" evidence="8">
    <location>
        <begin position="114"/>
        <end position="178"/>
    </location>
</feature>
<name>A0A9Q0HWK6_9POAL</name>
<proteinExistence type="inferred from homology"/>
<feature type="domain" description="Bifunctional inhibitor/plant lipid transfer protein/seed storage helical" evidence="10">
    <location>
        <begin position="29"/>
        <end position="106"/>
    </location>
</feature>
<dbReference type="GO" id="GO:0098552">
    <property type="term" value="C:side of membrane"/>
    <property type="evidence" value="ECO:0007669"/>
    <property type="project" value="UniProtKB-KW"/>
</dbReference>
<gene>
    <name evidence="11" type="ORF">LUZ63_001043</name>
</gene>
<evidence type="ECO:0000259" key="10">
    <source>
        <dbReference type="SMART" id="SM00499"/>
    </source>
</evidence>
<dbReference type="Pfam" id="PF14368">
    <property type="entry name" value="LTP_2"/>
    <property type="match status" value="1"/>
</dbReference>
<dbReference type="PRINTS" id="PR00382">
    <property type="entry name" value="LIPIDTRNSFER"/>
</dbReference>
<dbReference type="EMBL" id="JAMQYH010000001">
    <property type="protein sequence ID" value="KAJ1701264.1"/>
    <property type="molecule type" value="Genomic_DNA"/>
</dbReference>
<comment type="similarity">
    <text evidence="2">Belongs to the plant LTP family.</text>
</comment>
<organism evidence="11 12">
    <name type="scientific">Rhynchospora breviuscula</name>
    <dbReference type="NCBI Taxonomy" id="2022672"/>
    <lineage>
        <taxon>Eukaryota</taxon>
        <taxon>Viridiplantae</taxon>
        <taxon>Streptophyta</taxon>
        <taxon>Embryophyta</taxon>
        <taxon>Tracheophyta</taxon>
        <taxon>Spermatophyta</taxon>
        <taxon>Magnoliopsida</taxon>
        <taxon>Liliopsida</taxon>
        <taxon>Poales</taxon>
        <taxon>Cyperaceae</taxon>
        <taxon>Cyperoideae</taxon>
        <taxon>Rhynchosporeae</taxon>
        <taxon>Rhynchospora</taxon>
    </lineage>
</organism>
<keyword evidence="12" id="KW-1185">Reference proteome</keyword>
<evidence type="ECO:0000256" key="5">
    <source>
        <dbReference type="ARBA" id="ARBA00023157"/>
    </source>
</evidence>
<dbReference type="GO" id="GO:0006869">
    <property type="term" value="P:lipid transport"/>
    <property type="evidence" value="ECO:0007669"/>
    <property type="project" value="InterPro"/>
</dbReference>
<dbReference type="SMART" id="SM00499">
    <property type="entry name" value="AAI"/>
    <property type="match status" value="1"/>
</dbReference>
<dbReference type="PANTHER" id="PTHR33044">
    <property type="entry name" value="BIFUNCTIONAL INHIBITOR/LIPID-TRANSFER PROTEIN/SEED STORAGE 2S ALBUMIN SUPERFAMILY PROTEIN-RELATED"/>
    <property type="match status" value="1"/>
</dbReference>